<proteinExistence type="inferred from homology"/>
<evidence type="ECO:0000313" key="2">
    <source>
        <dbReference type="EMBL" id="OGK05353.1"/>
    </source>
</evidence>
<dbReference type="AlphaFoldDB" id="A0A1F7FFE8"/>
<comment type="similarity">
    <text evidence="1">Belongs to the bactofilin family.</text>
</comment>
<gene>
    <name evidence="2" type="ORF">A2519_03500</name>
</gene>
<name>A0A1F7FFE8_UNCRA</name>
<comment type="caution">
    <text evidence="2">The sequence shown here is derived from an EMBL/GenBank/DDBJ whole genome shotgun (WGS) entry which is preliminary data.</text>
</comment>
<reference evidence="2 3" key="1">
    <citation type="journal article" date="2016" name="Nat. Commun.">
        <title>Thousands of microbial genomes shed light on interconnected biogeochemical processes in an aquifer system.</title>
        <authorList>
            <person name="Anantharaman K."/>
            <person name="Brown C.T."/>
            <person name="Hug L.A."/>
            <person name="Sharon I."/>
            <person name="Castelle C.J."/>
            <person name="Probst A.J."/>
            <person name="Thomas B.C."/>
            <person name="Singh A."/>
            <person name="Wilkins M.J."/>
            <person name="Karaoz U."/>
            <person name="Brodie E.L."/>
            <person name="Williams K.H."/>
            <person name="Hubbard S.S."/>
            <person name="Banfield J.F."/>
        </authorList>
    </citation>
    <scope>NUCLEOTIDE SEQUENCE [LARGE SCALE GENOMIC DNA]</scope>
</reference>
<protein>
    <recommendedName>
        <fullName evidence="4">Cell shape determination protein CcmA</fullName>
    </recommendedName>
</protein>
<accession>A0A1F7FFE8</accession>
<organism evidence="2 3">
    <name type="scientific">Candidatus Raymondbacteria bacterium RIFOXYD12_FULL_49_13</name>
    <dbReference type="NCBI Taxonomy" id="1817890"/>
    <lineage>
        <taxon>Bacteria</taxon>
        <taxon>Raymondiibacteriota</taxon>
    </lineage>
</organism>
<evidence type="ECO:0008006" key="4">
    <source>
        <dbReference type="Google" id="ProtNLM"/>
    </source>
</evidence>
<evidence type="ECO:0000256" key="1">
    <source>
        <dbReference type="ARBA" id="ARBA00044755"/>
    </source>
</evidence>
<dbReference type="Proteomes" id="UP000179243">
    <property type="component" value="Unassembled WGS sequence"/>
</dbReference>
<dbReference type="PANTHER" id="PTHR35024">
    <property type="entry name" value="HYPOTHETICAL CYTOSOLIC PROTEIN"/>
    <property type="match status" value="1"/>
</dbReference>
<dbReference type="EMBL" id="MFYX01000057">
    <property type="protein sequence ID" value="OGK05353.1"/>
    <property type="molecule type" value="Genomic_DNA"/>
</dbReference>
<dbReference type="Pfam" id="PF04519">
    <property type="entry name" value="Bactofilin"/>
    <property type="match status" value="1"/>
</dbReference>
<sequence length="118" mass="12194">MGEKNGTNGRGLYTVIGEGALIEGTVTVGHDIRVDGAIKGKMAIEGDLIVGTTGVVEADITVKSTRIGGRVVGNLVAAERIELEEKASVMGDIKTKDLIINEGALFHGNCSMSPAKEG</sequence>
<dbReference type="PANTHER" id="PTHR35024:SF4">
    <property type="entry name" value="POLYMER-FORMING CYTOSKELETAL PROTEIN"/>
    <property type="match status" value="1"/>
</dbReference>
<evidence type="ECO:0000313" key="3">
    <source>
        <dbReference type="Proteomes" id="UP000179243"/>
    </source>
</evidence>
<dbReference type="InterPro" id="IPR007607">
    <property type="entry name" value="BacA/B"/>
</dbReference>